<dbReference type="AlphaFoldDB" id="A0A4R9K8I9"/>
<feature type="transmembrane region" description="Helical" evidence="1">
    <location>
        <begin position="240"/>
        <end position="258"/>
    </location>
</feature>
<feature type="transmembrane region" description="Helical" evidence="1">
    <location>
        <begin position="146"/>
        <end position="167"/>
    </location>
</feature>
<feature type="transmembrane region" description="Helical" evidence="1">
    <location>
        <begin position="338"/>
        <end position="357"/>
    </location>
</feature>
<evidence type="ECO:0000256" key="1">
    <source>
        <dbReference type="SAM" id="Phobius"/>
    </source>
</evidence>
<evidence type="ECO:0000313" key="3">
    <source>
        <dbReference type="Proteomes" id="UP000297693"/>
    </source>
</evidence>
<organism evidence="2 3">
    <name type="scientific">Leptospira ognonensis</name>
    <dbReference type="NCBI Taxonomy" id="2484945"/>
    <lineage>
        <taxon>Bacteria</taxon>
        <taxon>Pseudomonadati</taxon>
        <taxon>Spirochaetota</taxon>
        <taxon>Spirochaetia</taxon>
        <taxon>Leptospirales</taxon>
        <taxon>Leptospiraceae</taxon>
        <taxon>Leptospira</taxon>
    </lineage>
</organism>
<feature type="transmembrane region" description="Helical" evidence="1">
    <location>
        <begin position="270"/>
        <end position="295"/>
    </location>
</feature>
<feature type="transmembrane region" description="Helical" evidence="1">
    <location>
        <begin position="301"/>
        <end position="318"/>
    </location>
</feature>
<name>A0A4R9K8I9_9LEPT</name>
<keyword evidence="1" id="KW-0472">Membrane</keyword>
<feature type="transmembrane region" description="Helical" evidence="1">
    <location>
        <begin position="111"/>
        <end position="134"/>
    </location>
</feature>
<gene>
    <name evidence="2" type="ORF">EHQ58_01965</name>
</gene>
<sequence length="395" mass="45049">MTMLINLKPSATIWMTAFRPFFLLGTMYAFLAMVAWLSILFGWMPSPFKGSAIDWHGYEMVFGFLRAILIGFLFTAGQSWTGKTLLKGTSLLSITLLWILGRFAFLNQQILAAFSFGLDITLDLIILYLLVIAFHAKGQERNRIISYGYFLFFLCHLLAGFASFHVIPMESTLHYVHLAIFILVLFVMIIAGRILPFFTSAAIREASPANHRLVERLIHPLFFIFLAFELIVYWLEMARFGSAILALLLGYLNVYRLSKWESLKAIRIPILFILHISYFWLALGFIFFALFRLNVIPASSAYHLFTVGGLSTFIYGMVTRVSLGHTARQIIASKWTHFAYYLLNAAVIIRVGLPLFSIYKESYLIAGIFWIIAFGLFVCQYIKILISPRLDGKLG</sequence>
<feature type="transmembrane region" description="Helical" evidence="1">
    <location>
        <begin position="217"/>
        <end position="234"/>
    </location>
</feature>
<keyword evidence="1" id="KW-1133">Transmembrane helix</keyword>
<protein>
    <submittedName>
        <fullName evidence="2">NnrS family protein</fullName>
    </submittedName>
</protein>
<feature type="transmembrane region" description="Helical" evidence="1">
    <location>
        <begin position="88"/>
        <end position="105"/>
    </location>
</feature>
<feature type="transmembrane region" description="Helical" evidence="1">
    <location>
        <begin position="363"/>
        <end position="386"/>
    </location>
</feature>
<dbReference type="EMBL" id="RQGD01000008">
    <property type="protein sequence ID" value="TGL62938.1"/>
    <property type="molecule type" value="Genomic_DNA"/>
</dbReference>
<keyword evidence="3" id="KW-1185">Reference proteome</keyword>
<accession>A0A4R9K8I9</accession>
<dbReference type="InterPro" id="IPR010266">
    <property type="entry name" value="NnrS"/>
</dbReference>
<dbReference type="Pfam" id="PF05940">
    <property type="entry name" value="NnrS"/>
    <property type="match status" value="1"/>
</dbReference>
<feature type="transmembrane region" description="Helical" evidence="1">
    <location>
        <begin position="55"/>
        <end position="76"/>
    </location>
</feature>
<feature type="transmembrane region" description="Helical" evidence="1">
    <location>
        <begin position="173"/>
        <end position="196"/>
    </location>
</feature>
<keyword evidence="1" id="KW-0812">Transmembrane</keyword>
<dbReference type="Proteomes" id="UP000297693">
    <property type="component" value="Unassembled WGS sequence"/>
</dbReference>
<comment type="caution">
    <text evidence="2">The sequence shown here is derived from an EMBL/GenBank/DDBJ whole genome shotgun (WGS) entry which is preliminary data.</text>
</comment>
<proteinExistence type="predicted"/>
<evidence type="ECO:0000313" key="2">
    <source>
        <dbReference type="EMBL" id="TGL62938.1"/>
    </source>
</evidence>
<dbReference type="OrthoDB" id="9770040at2"/>
<feature type="transmembrane region" description="Helical" evidence="1">
    <location>
        <begin position="21"/>
        <end position="43"/>
    </location>
</feature>
<reference evidence="2" key="1">
    <citation type="journal article" date="2019" name="PLoS Negl. Trop. Dis.">
        <title>Revisiting the worldwide diversity of Leptospira species in the environment.</title>
        <authorList>
            <person name="Vincent A.T."/>
            <person name="Schiettekatte O."/>
            <person name="Bourhy P."/>
            <person name="Veyrier F.J."/>
            <person name="Picardeau M."/>
        </authorList>
    </citation>
    <scope>NUCLEOTIDE SEQUENCE [LARGE SCALE GENOMIC DNA]</scope>
    <source>
        <strain evidence="2">201702476</strain>
    </source>
</reference>